<dbReference type="Pfam" id="PF10342">
    <property type="entry name" value="Kre9_KNH"/>
    <property type="match status" value="1"/>
</dbReference>
<proteinExistence type="predicted"/>
<dbReference type="Proteomes" id="UP000612746">
    <property type="component" value="Unassembled WGS sequence"/>
</dbReference>
<reference evidence="3" key="1">
    <citation type="submission" date="2020-12" db="EMBL/GenBank/DDBJ databases">
        <title>Metabolic potential, ecology and presence of endohyphal bacteria is reflected in genomic diversity of Mucoromycotina.</title>
        <authorList>
            <person name="Muszewska A."/>
            <person name="Okrasinska A."/>
            <person name="Steczkiewicz K."/>
            <person name="Drgas O."/>
            <person name="Orlowska M."/>
            <person name="Perlinska-Lenart U."/>
            <person name="Aleksandrzak-Piekarczyk T."/>
            <person name="Szatraj K."/>
            <person name="Zielenkiewicz U."/>
            <person name="Pilsyk S."/>
            <person name="Malc E."/>
            <person name="Mieczkowski P."/>
            <person name="Kruszewska J.S."/>
            <person name="Biernat P."/>
            <person name="Pawlowska J."/>
        </authorList>
    </citation>
    <scope>NUCLEOTIDE SEQUENCE</scope>
    <source>
        <strain evidence="3">WA0000051536</strain>
    </source>
</reference>
<evidence type="ECO:0000313" key="3">
    <source>
        <dbReference type="EMBL" id="KAG2186527.1"/>
    </source>
</evidence>
<keyword evidence="1" id="KW-0732">Signal</keyword>
<dbReference type="InterPro" id="IPR018466">
    <property type="entry name" value="Kre9/Knh1-like_N"/>
</dbReference>
<protein>
    <recommendedName>
        <fullName evidence="2">Yeast cell wall synthesis Kre9/Knh1-like N-terminal domain-containing protein</fullName>
    </recommendedName>
</protein>
<evidence type="ECO:0000259" key="2">
    <source>
        <dbReference type="Pfam" id="PF10342"/>
    </source>
</evidence>
<name>A0A8H7Q5V1_9FUNG</name>
<dbReference type="AlphaFoldDB" id="A0A8H7Q5V1"/>
<evidence type="ECO:0000256" key="1">
    <source>
        <dbReference type="ARBA" id="ARBA00022729"/>
    </source>
</evidence>
<accession>A0A8H7Q5V1</accession>
<gene>
    <name evidence="3" type="ORF">INT44_002749</name>
</gene>
<organism evidence="3 4">
    <name type="scientific">Umbelopsis vinacea</name>
    <dbReference type="NCBI Taxonomy" id="44442"/>
    <lineage>
        <taxon>Eukaryota</taxon>
        <taxon>Fungi</taxon>
        <taxon>Fungi incertae sedis</taxon>
        <taxon>Mucoromycota</taxon>
        <taxon>Mucoromycotina</taxon>
        <taxon>Umbelopsidomycetes</taxon>
        <taxon>Umbelopsidales</taxon>
        <taxon>Umbelopsidaceae</taxon>
        <taxon>Umbelopsis</taxon>
    </lineage>
</organism>
<sequence>MHLSMLNSFHCSKRYLRVIIVSNKSGATITAGVSFQLEWEPDGSSAFNNDGAMDILLVSGVSASKVVAVLDSNVPPLGLDKSATVPLNIANGAYYIQLKVTRGNEMTAVNGPFSITSTSQSSISSQTSRTMIAV</sequence>
<dbReference type="EMBL" id="JAEPRA010000004">
    <property type="protein sequence ID" value="KAG2186527.1"/>
    <property type="molecule type" value="Genomic_DNA"/>
</dbReference>
<feature type="domain" description="Yeast cell wall synthesis Kre9/Knh1-like N-terminal" evidence="2">
    <location>
        <begin position="24"/>
        <end position="111"/>
    </location>
</feature>
<evidence type="ECO:0000313" key="4">
    <source>
        <dbReference type="Proteomes" id="UP000612746"/>
    </source>
</evidence>
<keyword evidence="4" id="KW-1185">Reference proteome</keyword>
<comment type="caution">
    <text evidence="3">The sequence shown here is derived from an EMBL/GenBank/DDBJ whole genome shotgun (WGS) entry which is preliminary data.</text>
</comment>